<dbReference type="Gene3D" id="3.20.20.70">
    <property type="entry name" value="Aldolase class I"/>
    <property type="match status" value="1"/>
</dbReference>
<sequence length="66" mass="7649">MCLLKTHVDVLEDFNNEFIETLLAIAERHKFLIMEDRKFADIGNTVSLQCGKGLYEIARWADVHLL</sequence>
<dbReference type="InterPro" id="IPR011060">
    <property type="entry name" value="RibuloseP-bd_barrel"/>
</dbReference>
<evidence type="ECO:0000256" key="5">
    <source>
        <dbReference type="ARBA" id="ARBA00023239"/>
    </source>
</evidence>
<dbReference type="InterPro" id="IPR013785">
    <property type="entry name" value="Aldolase_TIM"/>
</dbReference>
<dbReference type="GO" id="GO:0006207">
    <property type="term" value="P:'de novo' pyrimidine nucleobase biosynthetic process"/>
    <property type="evidence" value="ECO:0007669"/>
    <property type="project" value="InterPro"/>
</dbReference>
<proteinExistence type="predicted"/>
<keyword evidence="8" id="KW-1185">Reference proteome</keyword>
<evidence type="ECO:0000256" key="1">
    <source>
        <dbReference type="ARBA" id="ARBA00004861"/>
    </source>
</evidence>
<reference evidence="7" key="1">
    <citation type="submission" date="2020-05" db="UniProtKB">
        <authorList>
            <consortium name="EnsemblMetazoa"/>
        </authorList>
    </citation>
    <scope>IDENTIFICATION</scope>
    <source>
        <strain evidence="7">Yale</strain>
    </source>
</reference>
<feature type="domain" description="Orotidine 5'-phosphate decarboxylase" evidence="6">
    <location>
        <begin position="2"/>
        <end position="63"/>
    </location>
</feature>
<organism evidence="7 8">
    <name type="scientific">Glossina morsitans morsitans</name>
    <name type="common">Savannah tsetse fly</name>
    <dbReference type="NCBI Taxonomy" id="37546"/>
    <lineage>
        <taxon>Eukaryota</taxon>
        <taxon>Metazoa</taxon>
        <taxon>Ecdysozoa</taxon>
        <taxon>Arthropoda</taxon>
        <taxon>Hexapoda</taxon>
        <taxon>Insecta</taxon>
        <taxon>Pterygota</taxon>
        <taxon>Neoptera</taxon>
        <taxon>Endopterygota</taxon>
        <taxon>Diptera</taxon>
        <taxon>Brachycera</taxon>
        <taxon>Muscomorpha</taxon>
        <taxon>Hippoboscoidea</taxon>
        <taxon>Glossinidae</taxon>
        <taxon>Glossina</taxon>
    </lineage>
</organism>
<name>A0A1B0GBC6_GLOMM</name>
<dbReference type="Pfam" id="PF00215">
    <property type="entry name" value="OMPdecase"/>
    <property type="match status" value="1"/>
</dbReference>
<dbReference type="STRING" id="37546.A0A1B0GBC6"/>
<dbReference type="GO" id="GO:0004588">
    <property type="term" value="F:orotate phosphoribosyltransferase activity"/>
    <property type="evidence" value="ECO:0007669"/>
    <property type="project" value="TreeGrafter"/>
</dbReference>
<evidence type="ECO:0000256" key="2">
    <source>
        <dbReference type="ARBA" id="ARBA00012321"/>
    </source>
</evidence>
<dbReference type="SUPFAM" id="SSF51366">
    <property type="entry name" value="Ribulose-phoshate binding barrel"/>
    <property type="match status" value="1"/>
</dbReference>
<dbReference type="InterPro" id="IPR018089">
    <property type="entry name" value="OMPdecase_AS"/>
</dbReference>
<dbReference type="EMBL" id="CCAG010022542">
    <property type="status" value="NOT_ANNOTATED_CDS"/>
    <property type="molecule type" value="Genomic_DNA"/>
</dbReference>
<dbReference type="GO" id="GO:0004590">
    <property type="term" value="F:orotidine-5'-phosphate decarboxylase activity"/>
    <property type="evidence" value="ECO:0007669"/>
    <property type="project" value="UniProtKB-EC"/>
</dbReference>
<dbReference type="PANTHER" id="PTHR19278">
    <property type="entry name" value="OROTATE PHOSPHORIBOSYLTRANSFERASE"/>
    <property type="match status" value="1"/>
</dbReference>
<evidence type="ECO:0000313" key="7">
    <source>
        <dbReference type="EnsemblMetazoa" id="GMOY010609-PA"/>
    </source>
</evidence>
<dbReference type="UniPathway" id="UPA00070">
    <property type="reaction ID" value="UER00120"/>
</dbReference>
<keyword evidence="3" id="KW-0210">Decarboxylase</keyword>
<keyword evidence="4" id="KW-0665">Pyrimidine biosynthesis</keyword>
<dbReference type="VEuPathDB" id="VectorBase:GMOY010609"/>
<dbReference type="EnsemblMetazoa" id="GMOY010609-RA">
    <property type="protein sequence ID" value="GMOY010609-PA"/>
    <property type="gene ID" value="GMOY010609"/>
</dbReference>
<protein>
    <recommendedName>
        <fullName evidence="2">orotidine-5'-phosphate decarboxylase</fullName>
        <ecNumber evidence="2">4.1.1.23</ecNumber>
    </recommendedName>
</protein>
<dbReference type="EMBL" id="CCAG010022541">
    <property type="status" value="NOT_ANNOTATED_CDS"/>
    <property type="molecule type" value="Genomic_DNA"/>
</dbReference>
<dbReference type="AlphaFoldDB" id="A0A1B0GBC6"/>
<dbReference type="Proteomes" id="UP000092444">
    <property type="component" value="Unassembled WGS sequence"/>
</dbReference>
<accession>A0A1B0GBC6</accession>
<evidence type="ECO:0000313" key="8">
    <source>
        <dbReference type="Proteomes" id="UP000092444"/>
    </source>
</evidence>
<dbReference type="InterPro" id="IPR001754">
    <property type="entry name" value="OMPdeCOase_dom"/>
</dbReference>
<evidence type="ECO:0000259" key="6">
    <source>
        <dbReference type="Pfam" id="PF00215"/>
    </source>
</evidence>
<evidence type="ECO:0000256" key="3">
    <source>
        <dbReference type="ARBA" id="ARBA00022793"/>
    </source>
</evidence>
<keyword evidence="5" id="KW-0456">Lyase</keyword>
<dbReference type="PANTHER" id="PTHR19278:SF9">
    <property type="entry name" value="URIDINE 5'-MONOPHOSPHATE SYNTHASE"/>
    <property type="match status" value="1"/>
</dbReference>
<evidence type="ECO:0000256" key="4">
    <source>
        <dbReference type="ARBA" id="ARBA00022975"/>
    </source>
</evidence>
<comment type="pathway">
    <text evidence="1">Pyrimidine metabolism; UMP biosynthesis via de novo pathway; UMP from orotate: step 2/2.</text>
</comment>
<dbReference type="PROSITE" id="PS00156">
    <property type="entry name" value="OMPDECASE"/>
    <property type="match status" value="1"/>
</dbReference>
<dbReference type="GO" id="GO:0044205">
    <property type="term" value="P:'de novo' UMP biosynthetic process"/>
    <property type="evidence" value="ECO:0007669"/>
    <property type="project" value="UniProtKB-UniPathway"/>
</dbReference>
<dbReference type="EC" id="4.1.1.23" evidence="2"/>